<evidence type="ECO:0000313" key="1">
    <source>
        <dbReference type="EMBL" id="HIH16299.1"/>
    </source>
</evidence>
<evidence type="ECO:0000313" key="2">
    <source>
        <dbReference type="Proteomes" id="UP000564964"/>
    </source>
</evidence>
<protein>
    <submittedName>
        <fullName evidence="1">Uncharacterized protein</fullName>
    </submittedName>
</protein>
<sequence>MRLPAWHWFLLFGFILFLGCNYQKPGSVGPLYQEPKVVDQQQVLRNELTALGCPNMPSLDECHFSKAVQARLPEKCGAISAVALQDRCYHELALTLSDESVCRRIQDSNSFDDCLLRLGKTLKGFDLPCETLKSPENRARCVKEIREPLEKKRVEQYPFIDLCNALPEGGREACTQTVKAERMDERFCDPFMDPATKDKCLLAASKFLSKYSLCNQVSGEAVFDACITNKAIASASSETCKEAKSKDSEWTCMKDFGVQTGNAVTCRKIPVTTHLGLRLECLDGAAFFSDEPGVCEDIRQLDKQGFCFGRIAVKRNDFRLCAGIKTGTVSDLDPFLARDSCYVHVAEHLALAEACEPVNYASRKATCLTNVAQGVQADSVEKPVVSIPGGPKTCNELNGRVCPTDANCMSAVIATIDSYVCCLTKCKLPDECTTPADCDDGEASTVDECRGTPRKCVNTVSTACVSGNGSCPAGCHHGNDSDCPADDCNQDSDCDTADTLARCQKGTCVKTAHPYTCTYGPHPNLVC</sequence>
<proteinExistence type="predicted"/>
<accession>A0A7J4JI68</accession>
<dbReference type="EMBL" id="DUGH01000068">
    <property type="protein sequence ID" value="HIH16299.1"/>
    <property type="molecule type" value="Genomic_DNA"/>
</dbReference>
<reference evidence="2" key="1">
    <citation type="journal article" date="2020" name="bioRxiv">
        <title>A rank-normalized archaeal taxonomy based on genome phylogeny resolves widespread incomplete and uneven classifications.</title>
        <authorList>
            <person name="Rinke C."/>
            <person name="Chuvochina M."/>
            <person name="Mussig A.J."/>
            <person name="Chaumeil P.-A."/>
            <person name="Waite D.W."/>
            <person name="Whitman W.B."/>
            <person name="Parks D.H."/>
            <person name="Hugenholtz P."/>
        </authorList>
    </citation>
    <scope>NUCLEOTIDE SEQUENCE [LARGE SCALE GENOMIC DNA]</scope>
</reference>
<dbReference type="PROSITE" id="PS51257">
    <property type="entry name" value="PROKAR_LIPOPROTEIN"/>
    <property type="match status" value="1"/>
</dbReference>
<comment type="caution">
    <text evidence="1">The sequence shown here is derived from an EMBL/GenBank/DDBJ whole genome shotgun (WGS) entry which is preliminary data.</text>
</comment>
<dbReference type="AlphaFoldDB" id="A0A7J4JI68"/>
<dbReference type="Proteomes" id="UP000564964">
    <property type="component" value="Unassembled WGS sequence"/>
</dbReference>
<gene>
    <name evidence="1" type="ORF">HA252_02755</name>
</gene>
<organism evidence="1 2">
    <name type="scientific">Candidatus Iainarchaeum sp</name>
    <dbReference type="NCBI Taxonomy" id="3101447"/>
    <lineage>
        <taxon>Archaea</taxon>
        <taxon>Candidatus Iainarchaeota</taxon>
        <taxon>Candidatus Iainarchaeia</taxon>
        <taxon>Candidatus Iainarchaeales</taxon>
        <taxon>Candidatus Iainarchaeaceae</taxon>
        <taxon>Candidatus Iainarchaeum</taxon>
    </lineage>
</organism>
<name>A0A7J4JI68_9ARCH</name>